<protein>
    <submittedName>
        <fullName evidence="1">Uncharacterized protein</fullName>
    </submittedName>
</protein>
<proteinExistence type="predicted"/>
<keyword evidence="2" id="KW-1185">Reference proteome</keyword>
<comment type="caution">
    <text evidence="1">The sequence shown here is derived from an EMBL/GenBank/DDBJ whole genome shotgun (WGS) entry which is preliminary data.</text>
</comment>
<organism evidence="1 2">
    <name type="scientific">Komagataeibacter diospyri</name>
    <dbReference type="NCBI Taxonomy" id="1932662"/>
    <lineage>
        <taxon>Bacteria</taxon>
        <taxon>Pseudomonadati</taxon>
        <taxon>Pseudomonadota</taxon>
        <taxon>Alphaproteobacteria</taxon>
        <taxon>Acetobacterales</taxon>
        <taxon>Acetobacteraceae</taxon>
        <taxon>Komagataeibacter</taxon>
    </lineage>
</organism>
<dbReference type="AlphaFoldDB" id="A0A4P5NXH8"/>
<gene>
    <name evidence="1" type="ORF">MSKU9_3258</name>
</gene>
<reference evidence="2" key="1">
    <citation type="submission" date="2017-01" db="EMBL/GenBank/DDBJ databases">
        <title>Komagataeibacter sp. MSKU9 whole genome sequencing project.</title>
        <authorList>
            <person name="Matsutani M."/>
            <person name="Naloka K."/>
            <person name="Theeragool G."/>
            <person name="Yakushi T."/>
            <person name="Matsushita K."/>
        </authorList>
    </citation>
    <scope>NUCLEOTIDE SEQUENCE [LARGE SCALE GENOMIC DNA]</scope>
    <source>
        <strain evidence="2">MSKU9</strain>
    </source>
</reference>
<sequence length="66" mass="7651">MISKEETMKIVRNPECKLHKAMTIISNCHGRIDNDSRNRRPEGPVMWRGWQIEAAKEILALYGVEV</sequence>
<evidence type="ECO:0000313" key="1">
    <source>
        <dbReference type="EMBL" id="GCE85117.1"/>
    </source>
</evidence>
<dbReference type="Proteomes" id="UP000315095">
    <property type="component" value="Unassembled WGS sequence"/>
</dbReference>
<accession>A0A4P5NXH8</accession>
<name>A0A4P5NXH8_9PROT</name>
<evidence type="ECO:0000313" key="2">
    <source>
        <dbReference type="Proteomes" id="UP000315095"/>
    </source>
</evidence>
<dbReference type="EMBL" id="BDLU01000070">
    <property type="protein sequence ID" value="GCE85117.1"/>
    <property type="molecule type" value="Genomic_DNA"/>
</dbReference>
<dbReference type="RefSeq" id="WP_141262461.1">
    <property type="nucleotide sequence ID" value="NZ_BDLU01000070.1"/>
</dbReference>